<protein>
    <recommendedName>
        <fullName evidence="3 4">Ribosome hibernation promoting factor</fullName>
        <shortName evidence="4">HPF</shortName>
    </recommendedName>
</protein>
<comment type="subunit">
    <text evidence="4">Interacts with 100S ribosomes.</text>
</comment>
<dbReference type="PANTHER" id="PTHR33231:SF1">
    <property type="entry name" value="30S RIBOSOMAL PROTEIN"/>
    <property type="match status" value="1"/>
</dbReference>
<comment type="subunit">
    <text evidence="2">Associates exclusively with 100S ribosomes, which are dimers of 70S ribosomes.</text>
</comment>
<dbReference type="InterPro" id="IPR034694">
    <property type="entry name" value="HPF_long/plastid"/>
</dbReference>
<dbReference type="OrthoDB" id="9794975at2"/>
<gene>
    <name evidence="4" type="primary">hpf</name>
    <name evidence="6" type="ORF">BEN30_00995</name>
</gene>
<dbReference type="RefSeq" id="WP_069959363.1">
    <property type="nucleotide sequence ID" value="NZ_MCGG01000078.1"/>
</dbReference>
<dbReference type="InterPro" id="IPR036567">
    <property type="entry name" value="RHF-like"/>
</dbReference>
<evidence type="ECO:0000256" key="4">
    <source>
        <dbReference type="HAMAP-Rule" id="MF_00839"/>
    </source>
</evidence>
<dbReference type="Gene3D" id="3.30.160.100">
    <property type="entry name" value="Ribosome hibernation promotion factor-like"/>
    <property type="match status" value="1"/>
</dbReference>
<dbReference type="InterPro" id="IPR050574">
    <property type="entry name" value="HPF/YfiA_ribosome-assoc"/>
</dbReference>
<dbReference type="PANTHER" id="PTHR33231">
    <property type="entry name" value="30S RIBOSOMAL PROTEIN"/>
    <property type="match status" value="1"/>
</dbReference>
<accession>A0A1E5Q329</accession>
<evidence type="ECO:0000256" key="1">
    <source>
        <dbReference type="ARBA" id="ARBA00022845"/>
    </source>
</evidence>
<organism evidence="6 7">
    <name type="scientific">Magnetovibrio blakemorei</name>
    <dbReference type="NCBI Taxonomy" id="28181"/>
    <lineage>
        <taxon>Bacteria</taxon>
        <taxon>Pseudomonadati</taxon>
        <taxon>Pseudomonadota</taxon>
        <taxon>Alphaproteobacteria</taxon>
        <taxon>Rhodospirillales</taxon>
        <taxon>Magnetovibrionaceae</taxon>
        <taxon>Magnetovibrio</taxon>
    </lineage>
</organism>
<dbReference type="GO" id="GO:0022627">
    <property type="term" value="C:cytosolic small ribosomal subunit"/>
    <property type="evidence" value="ECO:0007669"/>
    <property type="project" value="TreeGrafter"/>
</dbReference>
<keyword evidence="4" id="KW-0963">Cytoplasm</keyword>
<dbReference type="GO" id="GO:0043024">
    <property type="term" value="F:ribosomal small subunit binding"/>
    <property type="evidence" value="ECO:0007669"/>
    <property type="project" value="TreeGrafter"/>
</dbReference>
<feature type="domain" description="Sigma 54 modulation/S30EA ribosomal protein C-terminal" evidence="5">
    <location>
        <begin position="125"/>
        <end position="179"/>
    </location>
</feature>
<keyword evidence="1 4" id="KW-0810">Translation regulation</keyword>
<comment type="caution">
    <text evidence="6">The sequence shown here is derived from an EMBL/GenBank/DDBJ whole genome shotgun (WGS) entry which is preliminary data.</text>
</comment>
<proteinExistence type="inferred from homology"/>
<dbReference type="STRING" id="28181.BEN30_00995"/>
<keyword evidence="7" id="KW-1185">Reference proteome</keyword>
<dbReference type="Gene3D" id="3.30.505.50">
    <property type="entry name" value="Sigma 54 modulation/S30EA ribosomal protein, C-terminal domain"/>
    <property type="match status" value="1"/>
</dbReference>
<dbReference type="NCBIfam" id="TIGR00741">
    <property type="entry name" value="yfiA"/>
    <property type="match status" value="1"/>
</dbReference>
<comment type="similarity">
    <text evidence="4">Belongs to the HPF/YfiA ribosome-associated protein family. Long HPF subfamily.</text>
</comment>
<dbReference type="Pfam" id="PF16321">
    <property type="entry name" value="Ribosom_S30AE_C"/>
    <property type="match status" value="1"/>
</dbReference>
<dbReference type="CDD" id="cd00552">
    <property type="entry name" value="RaiA"/>
    <property type="match status" value="1"/>
</dbReference>
<evidence type="ECO:0000259" key="5">
    <source>
        <dbReference type="Pfam" id="PF16321"/>
    </source>
</evidence>
<dbReference type="GO" id="GO:0045900">
    <property type="term" value="P:negative regulation of translational elongation"/>
    <property type="evidence" value="ECO:0007669"/>
    <property type="project" value="TreeGrafter"/>
</dbReference>
<dbReference type="InterPro" id="IPR038416">
    <property type="entry name" value="Ribosom_S30AE_C_sf"/>
</dbReference>
<name>A0A1E5Q329_9PROT</name>
<evidence type="ECO:0000256" key="2">
    <source>
        <dbReference type="ARBA" id="ARBA00038695"/>
    </source>
</evidence>
<reference evidence="7" key="1">
    <citation type="submission" date="2016-07" db="EMBL/GenBank/DDBJ databases">
        <authorList>
            <person name="Florea S."/>
            <person name="Webb J.S."/>
            <person name="Jaromczyk J."/>
            <person name="Schardl C.L."/>
        </authorList>
    </citation>
    <scope>NUCLEOTIDE SEQUENCE [LARGE SCALE GENOMIC DNA]</scope>
    <source>
        <strain evidence="7">MV-1</strain>
    </source>
</reference>
<evidence type="ECO:0000313" key="6">
    <source>
        <dbReference type="EMBL" id="OEJ64015.1"/>
    </source>
</evidence>
<dbReference type="SUPFAM" id="SSF69754">
    <property type="entry name" value="Ribosome binding protein Y (YfiA homologue)"/>
    <property type="match status" value="1"/>
</dbReference>
<comment type="function">
    <text evidence="4">Required for dimerization of active 70S ribosomes into 100S ribosomes in stationary phase; 100S ribosomes are translationally inactive and sometimes present during exponential growth.</text>
</comment>
<dbReference type="AlphaFoldDB" id="A0A1E5Q329"/>
<dbReference type="Proteomes" id="UP000095347">
    <property type="component" value="Unassembled WGS sequence"/>
</dbReference>
<dbReference type="HAMAP" id="MF_00839">
    <property type="entry name" value="HPF"/>
    <property type="match status" value="1"/>
</dbReference>
<dbReference type="EMBL" id="MCGG01000078">
    <property type="protein sequence ID" value="OEJ64015.1"/>
    <property type="molecule type" value="Genomic_DNA"/>
</dbReference>
<dbReference type="InterPro" id="IPR003489">
    <property type="entry name" value="RHF/RaiA"/>
</dbReference>
<dbReference type="InterPro" id="IPR032528">
    <property type="entry name" value="Ribosom_S30AE_C"/>
</dbReference>
<comment type="subcellular location">
    <subcellularLocation>
        <location evidence="4">Cytoplasm</location>
    </subcellularLocation>
</comment>
<evidence type="ECO:0000256" key="3">
    <source>
        <dbReference type="ARBA" id="ARBA00041148"/>
    </source>
</evidence>
<sequence>MDITVKGKQMDVGDALRTHTEETLSTAVSKYFDRAIDATVVFSKVQSGFHADITVHAGRGITVQGAGEAGDAYPALDVALERIAKQLRRYHRKLVNHHAIANSEVTQAQYSILGQTEEDEVHEEHHPAIVAEMPHEIATMSVSDAVMRLDMGNLPLVMFKNGGHGGLNVVYRRQDGNVGWIDPQTAVAGKAAS</sequence>
<dbReference type="Pfam" id="PF02482">
    <property type="entry name" value="Ribosomal_S30AE"/>
    <property type="match status" value="1"/>
</dbReference>
<evidence type="ECO:0000313" key="7">
    <source>
        <dbReference type="Proteomes" id="UP000095347"/>
    </source>
</evidence>